<keyword evidence="1" id="KW-0812">Transmembrane</keyword>
<dbReference type="EMBL" id="JACNIG010000244">
    <property type="protein sequence ID" value="MBC8432711.1"/>
    <property type="molecule type" value="Genomic_DNA"/>
</dbReference>
<sequence>MSLDNQRKGKKIHTRNIEISTYEYGEKNILVEGQLKEDTLTPIYVSGKKRPPHTVHHMVVQMVIECSSLTIKEIKVEMPGIPYDWCQETSNSLDAIKGLKIAPGFTRKVKKILSESKKCSHLATLLFAIAPAVMQGFWIFNAGKPSGDVVSPAIVKDYLVDTCWVWRKDGPLASRSTRNL</sequence>
<evidence type="ECO:0000313" key="2">
    <source>
        <dbReference type="EMBL" id="MBC8432711.1"/>
    </source>
</evidence>
<comment type="caution">
    <text evidence="2">The sequence shown here is derived from an EMBL/GenBank/DDBJ whole genome shotgun (WGS) entry which is preliminary data.</text>
</comment>
<keyword evidence="1" id="KW-0472">Membrane</keyword>
<feature type="transmembrane region" description="Helical" evidence="1">
    <location>
        <begin position="119"/>
        <end position="140"/>
    </location>
</feature>
<dbReference type="InterPro" id="IPR021312">
    <property type="entry name" value="DUF2889"/>
</dbReference>
<protein>
    <submittedName>
        <fullName evidence="2">DUF2889 domain-containing protein</fullName>
    </submittedName>
</protein>
<reference evidence="2 3" key="1">
    <citation type="submission" date="2020-08" db="EMBL/GenBank/DDBJ databases">
        <title>Bridging the membrane lipid divide: bacteria of the FCB group superphylum have the potential to synthesize archaeal ether lipids.</title>
        <authorList>
            <person name="Villanueva L."/>
            <person name="Von Meijenfeldt F.A.B."/>
            <person name="Westbye A.B."/>
            <person name="Yadav S."/>
            <person name="Hopmans E.C."/>
            <person name="Dutilh B.E."/>
            <person name="Sinninghe Damste J.S."/>
        </authorList>
    </citation>
    <scope>NUCLEOTIDE SEQUENCE [LARGE SCALE GENOMIC DNA]</scope>
    <source>
        <strain evidence="2">NIOZ-UU17</strain>
    </source>
</reference>
<dbReference type="AlphaFoldDB" id="A0A8J6TMM4"/>
<accession>A0A8J6TMM4</accession>
<dbReference type="Pfam" id="PF11136">
    <property type="entry name" value="DUF2889"/>
    <property type="match status" value="1"/>
</dbReference>
<keyword evidence="1" id="KW-1133">Transmembrane helix</keyword>
<organism evidence="2 3">
    <name type="scientific">Candidatus Desulfatibia vada</name>
    <dbReference type="NCBI Taxonomy" id="2841696"/>
    <lineage>
        <taxon>Bacteria</taxon>
        <taxon>Pseudomonadati</taxon>
        <taxon>Thermodesulfobacteriota</taxon>
        <taxon>Desulfobacteria</taxon>
        <taxon>Desulfobacterales</taxon>
        <taxon>Desulfobacterales incertae sedis</taxon>
        <taxon>Candidatus Desulfatibia</taxon>
    </lineage>
</organism>
<evidence type="ECO:0000256" key="1">
    <source>
        <dbReference type="SAM" id="Phobius"/>
    </source>
</evidence>
<proteinExistence type="predicted"/>
<name>A0A8J6TMM4_9BACT</name>
<evidence type="ECO:0000313" key="3">
    <source>
        <dbReference type="Proteomes" id="UP000605201"/>
    </source>
</evidence>
<dbReference type="Proteomes" id="UP000605201">
    <property type="component" value="Unassembled WGS sequence"/>
</dbReference>
<gene>
    <name evidence="2" type="ORF">H8D96_12435</name>
</gene>